<keyword evidence="2" id="KW-0812">Transmembrane</keyword>
<dbReference type="InterPro" id="IPR011047">
    <property type="entry name" value="Quinoprotein_ADH-like_sf"/>
</dbReference>
<feature type="region of interest" description="Disordered" evidence="1">
    <location>
        <begin position="1"/>
        <end position="100"/>
    </location>
</feature>
<feature type="domain" description="Pyrrolo-quinoline quinone repeat" evidence="3">
    <location>
        <begin position="506"/>
        <end position="585"/>
    </location>
</feature>
<organism evidence="4 5">
    <name type="scientific">Cellulosimicrobium cellulans</name>
    <name type="common">Arthrobacter luteus</name>
    <dbReference type="NCBI Taxonomy" id="1710"/>
    <lineage>
        <taxon>Bacteria</taxon>
        <taxon>Bacillati</taxon>
        <taxon>Actinomycetota</taxon>
        <taxon>Actinomycetes</taxon>
        <taxon>Micrococcales</taxon>
        <taxon>Promicromonosporaceae</taxon>
        <taxon>Cellulosimicrobium</taxon>
    </lineage>
</organism>
<accession>A0A1Y0HVI6</accession>
<evidence type="ECO:0000256" key="1">
    <source>
        <dbReference type="SAM" id="MobiDB-lite"/>
    </source>
</evidence>
<evidence type="ECO:0000259" key="3">
    <source>
        <dbReference type="Pfam" id="PF13360"/>
    </source>
</evidence>
<dbReference type="Gene3D" id="2.130.10.10">
    <property type="entry name" value="YVTN repeat-like/Quinoprotein amine dehydrogenase"/>
    <property type="match status" value="1"/>
</dbReference>
<dbReference type="EMBL" id="CP021383">
    <property type="protein sequence ID" value="ARU51163.1"/>
    <property type="molecule type" value="Genomic_DNA"/>
</dbReference>
<keyword evidence="2" id="KW-1133">Transmembrane helix</keyword>
<dbReference type="InterPro" id="IPR018391">
    <property type="entry name" value="PQQ_b-propeller_rpt"/>
</dbReference>
<evidence type="ECO:0000313" key="5">
    <source>
        <dbReference type="Proteomes" id="UP000196228"/>
    </source>
</evidence>
<feature type="compositionally biased region" description="Low complexity" evidence="1">
    <location>
        <begin position="44"/>
        <end position="57"/>
    </location>
</feature>
<dbReference type="RefSeq" id="WP_087470215.1">
    <property type="nucleotide sequence ID" value="NZ_CP021383.1"/>
</dbReference>
<feature type="compositionally biased region" description="Acidic residues" evidence="1">
    <location>
        <begin position="77"/>
        <end position="86"/>
    </location>
</feature>
<feature type="transmembrane region" description="Helical" evidence="2">
    <location>
        <begin position="103"/>
        <end position="125"/>
    </location>
</feature>
<sequence>MPLRRRDARDRLTFELVESADADADLEDDSPAWGSAAGTTPVPRGSTAGASRSGAASPVDLDELGPGQGVPAPGPEDAPDPAEPADGDPSGGARASRSGRRTAVVGAVAAGVALVLGGMLAVDAWHGRADLDRLRAAPGGVEPLPDAPREQWTADVTLPGGFSLVPGALVTFEGESAVARSLDTGEERWRVEVGAYAACGSALVWSLPFGEPDDTLVCLAPSLDAAGAPLPEDELPVDPMTGRVEASAWTVTVVDADGEVLGRRDVTSEGGAPSPGLGGTIVRAERVGEVPEGDGALVEQDPVTGEISEMPDGRPAVVRVEDALTGDLRWEADLPFVARSGQCVEWSETDGTQTTRAELENLWVAVETRLVRVDGCGVTSWFTPDGTRLDDVGVPTDGVVALGDGTYYRDPTSNDYSWGYPAGGDVTAAPAILAPDGSVRWEAPGPVVVPRSTDGRPSPHVVRDGLGIVAYDQAGAELWRTDEVGTPESVLVAASDTLVISNGYGNGVLIGLDAATGRERWSFGREEAEAALDVGSGWGTDTAYTDGTRAIVTVSDWDAGRTTLVALDLSDGHVAWTTEVSADGGSWAAPLQGRLLRMSETEIARLG</sequence>
<dbReference type="Proteomes" id="UP000196228">
    <property type="component" value="Chromosome"/>
</dbReference>
<dbReference type="Pfam" id="PF13360">
    <property type="entry name" value="PQQ_2"/>
    <property type="match status" value="1"/>
</dbReference>
<gene>
    <name evidence="4" type="ORF">CBR64_06315</name>
</gene>
<dbReference type="AlphaFoldDB" id="A0A1Y0HVI6"/>
<dbReference type="InterPro" id="IPR015943">
    <property type="entry name" value="WD40/YVTN_repeat-like_dom_sf"/>
</dbReference>
<name>A0A1Y0HVI6_CELCE</name>
<evidence type="ECO:0000256" key="2">
    <source>
        <dbReference type="SAM" id="Phobius"/>
    </source>
</evidence>
<reference evidence="4 5" key="1">
    <citation type="submission" date="2017-05" db="EMBL/GenBank/DDBJ databases">
        <authorList>
            <person name="Song R."/>
            <person name="Chenine A.L."/>
            <person name="Ruprecht R.M."/>
        </authorList>
    </citation>
    <scope>NUCLEOTIDE SEQUENCE [LARGE SCALE GENOMIC DNA]</scope>
    <source>
        <strain evidence="4 5">PSBB019</strain>
    </source>
</reference>
<dbReference type="SMART" id="SM00564">
    <property type="entry name" value="PQQ"/>
    <property type="match status" value="2"/>
</dbReference>
<proteinExistence type="predicted"/>
<evidence type="ECO:0000313" key="4">
    <source>
        <dbReference type="EMBL" id="ARU51163.1"/>
    </source>
</evidence>
<feature type="compositionally biased region" description="Basic and acidic residues" evidence="1">
    <location>
        <begin position="1"/>
        <end position="13"/>
    </location>
</feature>
<dbReference type="SUPFAM" id="SSF50998">
    <property type="entry name" value="Quinoprotein alcohol dehydrogenase-like"/>
    <property type="match status" value="1"/>
</dbReference>
<dbReference type="KEGG" id="cceu:CBR64_06315"/>
<dbReference type="InterPro" id="IPR002372">
    <property type="entry name" value="PQQ_rpt_dom"/>
</dbReference>
<feature type="compositionally biased region" description="Acidic residues" evidence="1">
    <location>
        <begin position="18"/>
        <end position="30"/>
    </location>
</feature>
<dbReference type="OrthoDB" id="5149466at2"/>
<protein>
    <recommendedName>
        <fullName evidence="3">Pyrrolo-quinoline quinone repeat domain-containing protein</fullName>
    </recommendedName>
</protein>
<keyword evidence="2" id="KW-0472">Membrane</keyword>
<feature type="compositionally biased region" description="Low complexity" evidence="1">
    <location>
        <begin position="87"/>
        <end position="100"/>
    </location>
</feature>